<keyword evidence="1" id="KW-0328">Glycosyltransferase</keyword>
<keyword evidence="3" id="KW-0325">Glycoprotein</keyword>
<sequence length="413" mass="44963">MSLPAWLRPWWPLLKRVHLLVTRLLGHVFRAVSPLLGSRGVPRRATSRAAATAAGEPGVALHAGRPEEPWLRPATLGEPAGHWLFAAIHEATVPTPRVPATTIPATFTLEIADGRLSGDYGAATTPGKVLDHETSTYFGVVDWREHPIFLRPTLGPVEHVRGTALSLTARGTAENYYHFLYDAIGRLAVLDETLGERALDDVAAVVVPHRSGYQRQLLELAGVSARLIQPARGRTVRADRLLVPSNPNWALQAPPATVDWLRKRLPPSGAVADGPRRLYITRGTTPRTRRYVEEPALWPELERRGFVRIDPGQHSVQEQIDLFHGADVVVSPHGAALTNLTFARPGVRVLEMFASTYVHLGLWAICQAVGADYRYLVAEPAAGPDGPNQGVLDDVSIPPARVLASVDALLADL</sequence>
<evidence type="ECO:0000256" key="2">
    <source>
        <dbReference type="ARBA" id="ARBA00022679"/>
    </source>
</evidence>
<reference evidence="4 5" key="1">
    <citation type="journal article" date="2015" name="Genome Announc.">
        <title>Complete Genome Sequence of Steroid-Transforming Nocardioides simplex VKM Ac-2033D.</title>
        <authorList>
            <person name="Shtratnikova V.Y."/>
            <person name="Schelkunov M.I."/>
            <person name="Pekov Y.A."/>
            <person name="Fokina V.V."/>
            <person name="Logacheva M.D."/>
            <person name="Sokolov S.L."/>
            <person name="Bragin E.Y."/>
            <person name="Ashapkin V.V."/>
            <person name="Donova M.V."/>
        </authorList>
    </citation>
    <scope>NUCLEOTIDE SEQUENCE [LARGE SCALE GENOMIC DNA]</scope>
    <source>
        <strain evidence="4 5">VKM Ac-2033D</strain>
    </source>
</reference>
<dbReference type="AlphaFoldDB" id="A0A0A1DNB5"/>
<protein>
    <submittedName>
        <fullName evidence="4">Capsular polysaccharide biosynthesis-like protein</fullName>
    </submittedName>
</protein>
<dbReference type="eggNOG" id="COG4421">
    <property type="taxonomic scope" value="Bacteria"/>
</dbReference>
<evidence type="ECO:0000313" key="4">
    <source>
        <dbReference type="EMBL" id="AIY18896.1"/>
    </source>
</evidence>
<dbReference type="OrthoDB" id="288504at2"/>
<name>A0A0A1DNB5_NOCSI</name>
<dbReference type="Proteomes" id="UP000030300">
    <property type="component" value="Chromosome"/>
</dbReference>
<dbReference type="Pfam" id="PF04577">
    <property type="entry name" value="Glyco_transf_61"/>
    <property type="match status" value="1"/>
</dbReference>
<proteinExistence type="predicted"/>
<dbReference type="GeneID" id="96611605"/>
<dbReference type="InterPro" id="IPR049625">
    <property type="entry name" value="Glyco_transf_61_cat"/>
</dbReference>
<dbReference type="InterPro" id="IPR007657">
    <property type="entry name" value="Glycosyltransferase_61"/>
</dbReference>
<evidence type="ECO:0000256" key="3">
    <source>
        <dbReference type="ARBA" id="ARBA00023180"/>
    </source>
</evidence>
<dbReference type="GO" id="GO:0016757">
    <property type="term" value="F:glycosyltransferase activity"/>
    <property type="evidence" value="ECO:0007669"/>
    <property type="project" value="UniProtKB-KW"/>
</dbReference>
<dbReference type="KEGG" id="psim:KR76_22775"/>
<dbReference type="HOGENOM" id="CLU_665390_0_0_11"/>
<accession>A0A0A1DNB5</accession>
<dbReference type="EMBL" id="CP009896">
    <property type="protein sequence ID" value="AIY18896.1"/>
    <property type="molecule type" value="Genomic_DNA"/>
</dbReference>
<evidence type="ECO:0000313" key="5">
    <source>
        <dbReference type="Proteomes" id="UP000030300"/>
    </source>
</evidence>
<dbReference type="RefSeq" id="WP_038681589.1">
    <property type="nucleotide sequence ID" value="NZ_BJMC01000013.1"/>
</dbReference>
<dbReference type="PANTHER" id="PTHR20961">
    <property type="entry name" value="GLYCOSYLTRANSFERASE"/>
    <property type="match status" value="1"/>
</dbReference>
<evidence type="ECO:0000256" key="1">
    <source>
        <dbReference type="ARBA" id="ARBA00022676"/>
    </source>
</evidence>
<keyword evidence="5" id="KW-1185">Reference proteome</keyword>
<keyword evidence="2" id="KW-0808">Transferase</keyword>
<gene>
    <name evidence="4" type="ORF">KR76_22775</name>
</gene>
<dbReference type="STRING" id="2045.KR76_22775"/>
<organism evidence="4 5">
    <name type="scientific">Nocardioides simplex</name>
    <name type="common">Arthrobacter simplex</name>
    <dbReference type="NCBI Taxonomy" id="2045"/>
    <lineage>
        <taxon>Bacteria</taxon>
        <taxon>Bacillati</taxon>
        <taxon>Actinomycetota</taxon>
        <taxon>Actinomycetes</taxon>
        <taxon>Propionibacteriales</taxon>
        <taxon>Nocardioidaceae</taxon>
        <taxon>Pimelobacter</taxon>
    </lineage>
</organism>